<protein>
    <submittedName>
        <fullName evidence="3">Uncharacterized protein</fullName>
    </submittedName>
</protein>
<evidence type="ECO:0000313" key="3">
    <source>
        <dbReference type="EMBL" id="CAK9035335.1"/>
    </source>
</evidence>
<organism evidence="3 4">
    <name type="scientific">Durusdinium trenchii</name>
    <dbReference type="NCBI Taxonomy" id="1381693"/>
    <lineage>
        <taxon>Eukaryota</taxon>
        <taxon>Sar</taxon>
        <taxon>Alveolata</taxon>
        <taxon>Dinophyceae</taxon>
        <taxon>Suessiales</taxon>
        <taxon>Symbiodiniaceae</taxon>
        <taxon>Durusdinium</taxon>
    </lineage>
</organism>
<dbReference type="Proteomes" id="UP001642464">
    <property type="component" value="Unassembled WGS sequence"/>
</dbReference>
<evidence type="ECO:0000313" key="4">
    <source>
        <dbReference type="Proteomes" id="UP001642464"/>
    </source>
</evidence>
<evidence type="ECO:0000313" key="2">
    <source>
        <dbReference type="EMBL" id="CAK9035333.1"/>
    </source>
</evidence>
<dbReference type="EMBL" id="CAXAMM010015020">
    <property type="protein sequence ID" value="CAK9035335.1"/>
    <property type="molecule type" value="Genomic_DNA"/>
</dbReference>
<evidence type="ECO:0000256" key="1">
    <source>
        <dbReference type="SAM" id="MobiDB-lite"/>
    </source>
</evidence>
<feature type="region of interest" description="Disordered" evidence="1">
    <location>
        <begin position="274"/>
        <end position="359"/>
    </location>
</feature>
<sequence length="359" mass="39220">MSWTPADVKLELQAMSKLLHSRPGVHELEEKLCKSIKTKIEQMTFLSNADLVLCYDSLKEATLPEKMNGEILACLDSLAVSRVDKMGTAKLAPAGQECKAFEKYLTQSDLDQLATCSMWEGCQVIARRLRLLGITGMKESLKKTCLGVLVWHEQNRTKKLPCPDSVYALGHHLVQVLHTMAVDVPVKALSLAKYPDDPVHLDAAHLSASYPEGGPANKDFPQLALIIQKHIKESVSKQAPAAQCEQPSAGSNSLVDKSLLLMLSRFTDAACGILGPQNKSREPHVEPHSEILQPGKQADQPSRTNSSQSLVGGKLPLANDIAMNENGNGMKDTCQAKSGTDDVDHKMTTLEDFEEANMK</sequence>
<proteinExistence type="predicted"/>
<reference evidence="3 4" key="1">
    <citation type="submission" date="2024-02" db="EMBL/GenBank/DDBJ databases">
        <authorList>
            <person name="Chen Y."/>
            <person name="Shah S."/>
            <person name="Dougan E. K."/>
            <person name="Thang M."/>
            <person name="Chan C."/>
        </authorList>
    </citation>
    <scope>NUCLEOTIDE SEQUENCE [LARGE SCALE GENOMIC DNA]</scope>
</reference>
<name>A0ABP0L857_9DINO</name>
<feature type="compositionally biased region" description="Basic and acidic residues" evidence="1">
    <location>
        <begin position="279"/>
        <end position="289"/>
    </location>
</feature>
<feature type="compositionally biased region" description="Polar residues" evidence="1">
    <location>
        <begin position="299"/>
        <end position="310"/>
    </location>
</feature>
<accession>A0ABP0L857</accession>
<gene>
    <name evidence="2" type="ORF">SCF082_LOCUS21241</name>
    <name evidence="3" type="ORF">SCF082_LOCUS21242</name>
</gene>
<comment type="caution">
    <text evidence="3">The sequence shown here is derived from an EMBL/GenBank/DDBJ whole genome shotgun (WGS) entry which is preliminary data.</text>
</comment>
<feature type="non-terminal residue" evidence="3">
    <location>
        <position position="359"/>
    </location>
</feature>
<keyword evidence="4" id="KW-1185">Reference proteome</keyword>
<dbReference type="EMBL" id="CAXAMM010015019">
    <property type="protein sequence ID" value="CAK9035333.1"/>
    <property type="molecule type" value="Genomic_DNA"/>
</dbReference>
<feature type="compositionally biased region" description="Basic and acidic residues" evidence="1">
    <location>
        <begin position="339"/>
        <end position="349"/>
    </location>
</feature>